<comment type="caution">
    <text evidence="8">The sequence shown here is derived from an EMBL/GenBank/DDBJ whole genome shotgun (WGS) entry which is preliminary data.</text>
</comment>
<keyword evidence="1 5" id="KW-1003">Cell membrane</keyword>
<dbReference type="PANTHER" id="PTHR32432">
    <property type="entry name" value="CELL DIVISION PROTEIN FTSA-RELATED"/>
    <property type="match status" value="1"/>
</dbReference>
<evidence type="ECO:0000256" key="1">
    <source>
        <dbReference type="ARBA" id="ARBA00022475"/>
    </source>
</evidence>
<evidence type="ECO:0000313" key="8">
    <source>
        <dbReference type="EMBL" id="PIS22624.1"/>
    </source>
</evidence>
<comment type="subcellular location">
    <subcellularLocation>
        <location evidence="5">Cell membrane</location>
        <topology evidence="5">Peripheral membrane protein</topology>
        <orientation evidence="5">Cytoplasmic side</orientation>
    </subcellularLocation>
    <text evidence="5">Localizes to the Z ring in an FtsZ-dependent manner. Targeted to the membrane through a conserved C-terminal amphipathic helix.</text>
</comment>
<comment type="subunit">
    <text evidence="5">Self-interacts. Interacts with FtsZ.</text>
</comment>
<dbReference type="GO" id="GO:0009898">
    <property type="term" value="C:cytoplasmic side of plasma membrane"/>
    <property type="evidence" value="ECO:0007669"/>
    <property type="project" value="UniProtKB-UniRule"/>
</dbReference>
<dbReference type="PANTHER" id="PTHR32432:SF4">
    <property type="entry name" value="CELL DIVISION PROTEIN FTSA"/>
    <property type="match status" value="1"/>
</dbReference>
<evidence type="ECO:0000313" key="9">
    <source>
        <dbReference type="Proteomes" id="UP000231252"/>
    </source>
</evidence>
<protein>
    <recommendedName>
        <fullName evidence="5 6">Cell division protein FtsA</fullName>
    </recommendedName>
</protein>
<dbReference type="EMBL" id="PEYU01000016">
    <property type="protein sequence ID" value="PIS22624.1"/>
    <property type="molecule type" value="Genomic_DNA"/>
</dbReference>
<evidence type="ECO:0000256" key="4">
    <source>
        <dbReference type="ARBA" id="ARBA00023306"/>
    </source>
</evidence>
<dbReference type="Gene3D" id="3.30.420.40">
    <property type="match status" value="2"/>
</dbReference>
<keyword evidence="3 5" id="KW-0472">Membrane</keyword>
<accession>A0A2H0XCG3</accession>
<evidence type="ECO:0000256" key="5">
    <source>
        <dbReference type="HAMAP-Rule" id="MF_02033"/>
    </source>
</evidence>
<dbReference type="InterPro" id="IPR003494">
    <property type="entry name" value="SHS2_FtsA"/>
</dbReference>
<comment type="function">
    <text evidence="5 6">Cell division protein that is involved in the assembly of the Z ring. May serve as a membrane anchor for the Z ring.</text>
</comment>
<evidence type="ECO:0000256" key="2">
    <source>
        <dbReference type="ARBA" id="ARBA00022618"/>
    </source>
</evidence>
<reference evidence="9" key="1">
    <citation type="submission" date="2017-09" db="EMBL/GenBank/DDBJ databases">
        <title>Depth-based differentiation of microbial function through sediment-hosted aquifers and enrichment of novel symbionts in the deep terrestrial subsurface.</title>
        <authorList>
            <person name="Probst A.J."/>
            <person name="Ladd B."/>
            <person name="Jarett J.K."/>
            <person name="Geller-Mcgrath D.E."/>
            <person name="Sieber C.M.K."/>
            <person name="Emerson J.B."/>
            <person name="Anantharaman K."/>
            <person name="Thomas B.C."/>
            <person name="Malmstrom R."/>
            <person name="Stieglmeier M."/>
            <person name="Klingl A."/>
            <person name="Woyke T."/>
            <person name="Ryan C.M."/>
            <person name="Banfield J.F."/>
        </authorList>
    </citation>
    <scope>NUCLEOTIDE SEQUENCE [LARGE SCALE GENOMIC DNA]</scope>
</reference>
<comment type="similarity">
    <text evidence="5 6">Belongs to the FtsA/MreB family.</text>
</comment>
<feature type="domain" description="SHS2" evidence="7">
    <location>
        <begin position="7"/>
        <end position="195"/>
    </location>
</feature>
<sequence>MSKEKYLTAIDVGSTKVLTTVVVVSQDKISVVGVAKVPSKGINKAVVVNIDEAVECISQSIDRAEKMAGVSISQAFITVSGGHIETLNSRGVVAVVPHESSEITAEHVARATEAAQAVSLPSSREVIHVIPRDFIVDGQDGIKDPVGMSGVRLEVETNIIHGLSTSIKNMEKCIKKVGVDVAGCVFTGVASAESALTDTEKELGTILVDIGGGSTSLVIFLEGAPIYSAVLPVGGKHITSDLAIGLRASLDTAEKIKIKLSNEKLDYMSLAREFERPSVKSTSTNPDEFDATGYGLETNTVSKRVLYGIIDPRLQEIFELVAGEIKKANLQAKLPAGCVLTGGASLTVGAERVAKQVLKMTTRVGFPKGVSGLIDDIQGPDASACVGAIIYGSKMAHNQGLLNSSSSSGKIGSVFKNLFSKLKSFLPQA</sequence>
<gene>
    <name evidence="5 8" type="primary">ftsA</name>
    <name evidence="8" type="ORF">COT50_00920</name>
</gene>
<proteinExistence type="inferred from homology"/>
<evidence type="ECO:0000256" key="6">
    <source>
        <dbReference type="PIRNR" id="PIRNR003101"/>
    </source>
</evidence>
<evidence type="ECO:0000259" key="7">
    <source>
        <dbReference type="SMART" id="SM00842"/>
    </source>
</evidence>
<dbReference type="NCBIfam" id="TIGR01174">
    <property type="entry name" value="ftsA"/>
    <property type="match status" value="1"/>
</dbReference>
<organism evidence="8 9">
    <name type="scientific">candidate division WWE3 bacterium CG08_land_8_20_14_0_20_41_10</name>
    <dbReference type="NCBI Taxonomy" id="1975085"/>
    <lineage>
        <taxon>Bacteria</taxon>
        <taxon>Katanobacteria</taxon>
    </lineage>
</organism>
<keyword evidence="4 5" id="KW-0131">Cell cycle</keyword>
<keyword evidence="2 5" id="KW-0132">Cell division</keyword>
<evidence type="ECO:0000256" key="3">
    <source>
        <dbReference type="ARBA" id="ARBA00023136"/>
    </source>
</evidence>
<name>A0A2H0XCG3_UNCKA</name>
<dbReference type="Pfam" id="PF02491">
    <property type="entry name" value="SHS2_FTSA"/>
    <property type="match status" value="1"/>
</dbReference>
<dbReference type="GO" id="GO:0043093">
    <property type="term" value="P:FtsZ-dependent cytokinesis"/>
    <property type="evidence" value="ECO:0007669"/>
    <property type="project" value="UniProtKB-UniRule"/>
</dbReference>
<dbReference type="CDD" id="cd24048">
    <property type="entry name" value="ASKHA_NBD_FtsA"/>
    <property type="match status" value="1"/>
</dbReference>
<dbReference type="GO" id="GO:0032153">
    <property type="term" value="C:cell division site"/>
    <property type="evidence" value="ECO:0007669"/>
    <property type="project" value="UniProtKB-UniRule"/>
</dbReference>
<dbReference type="Pfam" id="PF14450">
    <property type="entry name" value="FtsA"/>
    <property type="match status" value="1"/>
</dbReference>
<dbReference type="PIRSF" id="PIRSF003101">
    <property type="entry name" value="FtsA"/>
    <property type="match status" value="1"/>
</dbReference>
<dbReference type="Proteomes" id="UP000231252">
    <property type="component" value="Unassembled WGS sequence"/>
</dbReference>
<dbReference type="SUPFAM" id="SSF53067">
    <property type="entry name" value="Actin-like ATPase domain"/>
    <property type="match status" value="2"/>
</dbReference>
<dbReference type="InterPro" id="IPR043129">
    <property type="entry name" value="ATPase_NBD"/>
</dbReference>
<dbReference type="HAMAP" id="MF_02033">
    <property type="entry name" value="FtsA"/>
    <property type="match status" value="1"/>
</dbReference>
<dbReference type="SMART" id="SM00842">
    <property type="entry name" value="FtsA"/>
    <property type="match status" value="1"/>
</dbReference>
<dbReference type="AlphaFoldDB" id="A0A2H0XCG3"/>
<dbReference type="InterPro" id="IPR020823">
    <property type="entry name" value="Cell_div_FtsA"/>
</dbReference>
<dbReference type="InterPro" id="IPR050696">
    <property type="entry name" value="FtsA/MreB"/>
</dbReference>
<dbReference type="Gene3D" id="3.30.1490.110">
    <property type="match status" value="1"/>
</dbReference>